<dbReference type="OrthoDB" id="5295174at2"/>
<keyword evidence="3" id="KW-0732">Signal</keyword>
<keyword evidence="2" id="KW-1133">Transmembrane helix</keyword>
<dbReference type="Pfam" id="PF12833">
    <property type="entry name" value="HTH_18"/>
    <property type="match status" value="1"/>
</dbReference>
<proteinExistence type="predicted"/>
<evidence type="ECO:0000256" key="2">
    <source>
        <dbReference type="SAM" id="Phobius"/>
    </source>
</evidence>
<evidence type="ECO:0000259" key="4">
    <source>
        <dbReference type="PROSITE" id="PS01124"/>
    </source>
</evidence>
<evidence type="ECO:0000313" key="6">
    <source>
        <dbReference type="Proteomes" id="UP000077164"/>
    </source>
</evidence>
<keyword evidence="5" id="KW-0808">Transferase</keyword>
<feature type="signal peptide" evidence="3">
    <location>
        <begin position="1"/>
        <end position="19"/>
    </location>
</feature>
<evidence type="ECO:0000256" key="1">
    <source>
        <dbReference type="SAM" id="Coils"/>
    </source>
</evidence>
<accession>A0A167ZN56</accession>
<dbReference type="GO" id="GO:0003700">
    <property type="term" value="F:DNA-binding transcription factor activity"/>
    <property type="evidence" value="ECO:0007669"/>
    <property type="project" value="InterPro"/>
</dbReference>
<dbReference type="AlphaFoldDB" id="A0A167ZN56"/>
<dbReference type="InterPro" id="IPR011990">
    <property type="entry name" value="TPR-like_helical_dom_sf"/>
</dbReference>
<dbReference type="Gene3D" id="1.25.40.10">
    <property type="entry name" value="Tetratricopeptide repeat domain"/>
    <property type="match status" value="2"/>
</dbReference>
<dbReference type="STRING" id="249352.SAMN05444395_11196"/>
<feature type="domain" description="HTH araC/xylS-type" evidence="4">
    <location>
        <begin position="459"/>
        <end position="551"/>
    </location>
</feature>
<keyword evidence="2" id="KW-0812">Transmembrane</keyword>
<dbReference type="SMART" id="SM00028">
    <property type="entry name" value="TPR"/>
    <property type="match status" value="3"/>
</dbReference>
<keyword evidence="5" id="KW-0418">Kinase</keyword>
<gene>
    <name evidence="5" type="ORF">FBFR_02110</name>
</gene>
<dbReference type="InterPro" id="IPR018060">
    <property type="entry name" value="HTH_AraC"/>
</dbReference>
<keyword evidence="2" id="KW-0472">Membrane</keyword>
<evidence type="ECO:0000256" key="3">
    <source>
        <dbReference type="SAM" id="SignalP"/>
    </source>
</evidence>
<organism evidence="5 6">
    <name type="scientific">Flavobacterium fryxellicola</name>
    <dbReference type="NCBI Taxonomy" id="249352"/>
    <lineage>
        <taxon>Bacteria</taxon>
        <taxon>Pseudomonadati</taxon>
        <taxon>Bacteroidota</taxon>
        <taxon>Flavobacteriia</taxon>
        <taxon>Flavobacteriales</taxon>
        <taxon>Flavobacteriaceae</taxon>
        <taxon>Flavobacterium</taxon>
    </lineage>
</organism>
<evidence type="ECO:0000313" key="5">
    <source>
        <dbReference type="EMBL" id="OAB30611.1"/>
    </source>
</evidence>
<sequence length="557" mass="64962">MIKKYLLIVSVCFASQFYAQNKTDKIPDSLKNANFDYLFDRIEMSDSDTAKQKLYLQAFLFKAKSEKNSEEIINGYKNYVHYSPSPLKLVYADSMIFAAKKAKRNELIGASYLSKGIEYYAQKKHTDALDNYLLADAYISKTNDQYLIFKVKYNIAQIKYYLGYYQEAISLFNECISYFKENNARGYLNSLHSLGLCYNHIGNYGLCTDTNKKGILEGKKLANTEMTAYFNHSEGINQYFKNNYAISIEKIARSLPAIKNKKDFANEAVGYFYIGKSYWSLKKPEVALSYFKKVDVIFKDKGYIRPDLLENYRLLIHYYKSKGHLNIQLYYINRLLKADSIVLQKFKYLSSRITKEYDPHKMLLEKQKIENALNKKKYNDIIFICIIALLFLSLLLIGYLFIRNKRIYKQKFKELMMKIESEIPVEPKTNTNGINEINQDTVTTLMKQLEKFEKDRKFLEKDLTAAKLTAAFGSNPKYLSKVISHSRGKKFTDYINDLKVDYLIQLLKEDKMVRKFTNKALAEEVGFSSTQRFANAFFARTGMPPTYFIEELKKGHS</sequence>
<dbReference type="Proteomes" id="UP000077164">
    <property type="component" value="Unassembled WGS sequence"/>
</dbReference>
<dbReference type="RefSeq" id="WP_066076330.1">
    <property type="nucleotide sequence ID" value="NZ_FRDK01000011.1"/>
</dbReference>
<name>A0A167ZN56_9FLAO</name>
<dbReference type="Gene3D" id="1.10.10.60">
    <property type="entry name" value="Homeodomain-like"/>
    <property type="match status" value="2"/>
</dbReference>
<dbReference type="GO" id="GO:0016301">
    <property type="term" value="F:kinase activity"/>
    <property type="evidence" value="ECO:0007669"/>
    <property type="project" value="UniProtKB-KW"/>
</dbReference>
<feature type="transmembrane region" description="Helical" evidence="2">
    <location>
        <begin position="381"/>
        <end position="402"/>
    </location>
</feature>
<dbReference type="SMART" id="SM00342">
    <property type="entry name" value="HTH_ARAC"/>
    <property type="match status" value="1"/>
</dbReference>
<dbReference type="SUPFAM" id="SSF48452">
    <property type="entry name" value="TPR-like"/>
    <property type="match status" value="1"/>
</dbReference>
<dbReference type="EMBL" id="LVJE01000003">
    <property type="protein sequence ID" value="OAB30611.1"/>
    <property type="molecule type" value="Genomic_DNA"/>
</dbReference>
<dbReference type="GO" id="GO:0043565">
    <property type="term" value="F:sequence-specific DNA binding"/>
    <property type="evidence" value="ECO:0007669"/>
    <property type="project" value="InterPro"/>
</dbReference>
<feature type="chain" id="PRO_5007895047" evidence="3">
    <location>
        <begin position="20"/>
        <end position="557"/>
    </location>
</feature>
<keyword evidence="6" id="KW-1185">Reference proteome</keyword>
<dbReference type="PROSITE" id="PS01124">
    <property type="entry name" value="HTH_ARAC_FAMILY_2"/>
    <property type="match status" value="1"/>
</dbReference>
<keyword evidence="1" id="KW-0175">Coiled coil</keyword>
<reference evidence="5 6" key="1">
    <citation type="submission" date="2016-03" db="EMBL/GenBank/DDBJ databases">
        <title>Draft genome sequence of Flavobacterium fryxellicola DSM 16209.</title>
        <authorList>
            <person name="Shin S.-K."/>
            <person name="Yi H."/>
        </authorList>
    </citation>
    <scope>NUCLEOTIDE SEQUENCE [LARGE SCALE GENOMIC DNA]</scope>
    <source>
        <strain evidence="5 6">DSM 16209</strain>
    </source>
</reference>
<protein>
    <submittedName>
        <fullName evidence="5">Histidine kinase</fullName>
    </submittedName>
</protein>
<dbReference type="InterPro" id="IPR019734">
    <property type="entry name" value="TPR_rpt"/>
</dbReference>
<comment type="caution">
    <text evidence="5">The sequence shown here is derived from an EMBL/GenBank/DDBJ whole genome shotgun (WGS) entry which is preliminary data.</text>
</comment>
<feature type="coiled-coil region" evidence="1">
    <location>
        <begin position="442"/>
        <end position="469"/>
    </location>
</feature>